<dbReference type="RefSeq" id="WP_030533974.1">
    <property type="nucleotide sequence ID" value="NZ_JOIJ01000021.1"/>
</dbReference>
<proteinExistence type="predicted"/>
<keyword evidence="2" id="KW-0378">Hydrolase</keyword>
<dbReference type="Gene3D" id="3.90.79.10">
    <property type="entry name" value="Nucleoside Triphosphate Pyrophosphohydrolase"/>
    <property type="match status" value="1"/>
</dbReference>
<dbReference type="AlphaFoldDB" id="A0A660C6L7"/>
<dbReference type="OrthoDB" id="3404294at2"/>
<dbReference type="EMBL" id="VLJV01000001">
    <property type="protein sequence ID" value="TWH18986.1"/>
    <property type="molecule type" value="Genomic_DNA"/>
</dbReference>
<dbReference type="PANTHER" id="PTHR43046:SF2">
    <property type="entry name" value="8-OXO-DGTP DIPHOSPHATASE-RELATED"/>
    <property type="match status" value="1"/>
</dbReference>
<comment type="caution">
    <text evidence="5">The sequence shown here is derived from an EMBL/GenBank/DDBJ whole genome shotgun (WGS) entry which is preliminary data.</text>
</comment>
<evidence type="ECO:0000256" key="2">
    <source>
        <dbReference type="ARBA" id="ARBA00022801"/>
    </source>
</evidence>
<dbReference type="SUPFAM" id="SSF55811">
    <property type="entry name" value="Nudix"/>
    <property type="match status" value="1"/>
</dbReference>
<protein>
    <submittedName>
        <fullName evidence="5">ADP-ribose pyrophosphatase YjhB (NUDIX family)</fullName>
    </submittedName>
</protein>
<evidence type="ECO:0000256" key="3">
    <source>
        <dbReference type="SAM" id="MobiDB-lite"/>
    </source>
</evidence>
<dbReference type="Pfam" id="PF00293">
    <property type="entry name" value="NUDIX"/>
    <property type="match status" value="1"/>
</dbReference>
<feature type="domain" description="Nudix hydrolase" evidence="4">
    <location>
        <begin position="20"/>
        <end position="148"/>
    </location>
</feature>
<accession>A0A660C6L7</accession>
<sequence>MLVGDGDGFVTCACGQRHWGLFGAAGLLLSDPRQGVLLQHRAGWTHQGGSWALPGGAVQSDETSAQAAARETEEETAVPCEAFRVLAQRADDHGRWRYTTVLATAVGQVPEPRVTNAESTALRWVPPAEVDDYPLHAGFAAAWPGLRDQLDRELVVLVDAANVIGARPDGWWRDRAAAVARLRDRLAGLARVGVRAPDIGLGWLPEAEHWTWWPRVVLVVEGAANGVEQLDGGADVEIVRAGQETPEHGHPTHGGDVRHGQEGPGDGDAALVAAARALRAARPRDHLVVVTADRQLRGRVAPDADTVLGPAALWHTLESYP</sequence>
<gene>
    <name evidence="5" type="ORF">JD82_00808</name>
</gene>
<reference evidence="5 6" key="1">
    <citation type="submission" date="2019-07" db="EMBL/GenBank/DDBJ databases">
        <title>R&amp;d 2014.</title>
        <authorList>
            <person name="Klenk H.-P."/>
        </authorList>
    </citation>
    <scope>NUCLEOTIDE SEQUENCE [LARGE SCALE GENOMIC DNA]</scope>
    <source>
        <strain evidence="5 6">DSM 43194</strain>
    </source>
</reference>
<evidence type="ECO:0000313" key="6">
    <source>
        <dbReference type="Proteomes" id="UP000317303"/>
    </source>
</evidence>
<dbReference type="PANTHER" id="PTHR43046">
    <property type="entry name" value="GDP-MANNOSE MANNOSYL HYDROLASE"/>
    <property type="match status" value="1"/>
</dbReference>
<evidence type="ECO:0000259" key="4">
    <source>
        <dbReference type="PROSITE" id="PS51462"/>
    </source>
</evidence>
<comment type="cofactor">
    <cofactor evidence="1">
        <name>Mg(2+)</name>
        <dbReference type="ChEBI" id="CHEBI:18420"/>
    </cofactor>
</comment>
<dbReference type="GO" id="GO:0016787">
    <property type="term" value="F:hydrolase activity"/>
    <property type="evidence" value="ECO:0007669"/>
    <property type="project" value="UniProtKB-KW"/>
</dbReference>
<feature type="region of interest" description="Disordered" evidence="3">
    <location>
        <begin position="244"/>
        <end position="267"/>
    </location>
</feature>
<feature type="compositionally biased region" description="Basic and acidic residues" evidence="3">
    <location>
        <begin position="245"/>
        <end position="261"/>
    </location>
</feature>
<dbReference type="InterPro" id="IPR000086">
    <property type="entry name" value="NUDIX_hydrolase_dom"/>
</dbReference>
<evidence type="ECO:0000256" key="1">
    <source>
        <dbReference type="ARBA" id="ARBA00001946"/>
    </source>
</evidence>
<dbReference type="CDD" id="cd18877">
    <property type="entry name" value="NUDIX_Hydrolase"/>
    <property type="match status" value="1"/>
</dbReference>
<dbReference type="PROSITE" id="PS51462">
    <property type="entry name" value="NUDIX"/>
    <property type="match status" value="1"/>
</dbReference>
<evidence type="ECO:0000313" key="5">
    <source>
        <dbReference type="EMBL" id="TWH18986.1"/>
    </source>
</evidence>
<dbReference type="Proteomes" id="UP000317303">
    <property type="component" value="Unassembled WGS sequence"/>
</dbReference>
<name>A0A660C6L7_9PSEU</name>
<organism evidence="5 6">
    <name type="scientific">Prauserella rugosa</name>
    <dbReference type="NCBI Taxonomy" id="43354"/>
    <lineage>
        <taxon>Bacteria</taxon>
        <taxon>Bacillati</taxon>
        <taxon>Actinomycetota</taxon>
        <taxon>Actinomycetes</taxon>
        <taxon>Pseudonocardiales</taxon>
        <taxon>Pseudonocardiaceae</taxon>
        <taxon>Prauserella</taxon>
    </lineage>
</organism>
<dbReference type="InterPro" id="IPR015797">
    <property type="entry name" value="NUDIX_hydrolase-like_dom_sf"/>
</dbReference>
<keyword evidence="6" id="KW-1185">Reference proteome</keyword>